<dbReference type="Pfam" id="PF13439">
    <property type="entry name" value="Glyco_transf_4"/>
    <property type="match status" value="1"/>
</dbReference>
<proteinExistence type="predicted"/>
<organism evidence="3 4">
    <name type="scientific">Candidatus Yanofskybacteria bacterium GW2011_GWD2_39_48</name>
    <dbReference type="NCBI Taxonomy" id="1619031"/>
    <lineage>
        <taxon>Bacteria</taxon>
        <taxon>Candidatus Yanofskyibacteriota</taxon>
    </lineage>
</organism>
<dbReference type="InterPro" id="IPR028098">
    <property type="entry name" value="Glyco_trans_4-like_N"/>
</dbReference>
<dbReference type="InterPro" id="IPR001296">
    <property type="entry name" value="Glyco_trans_1"/>
</dbReference>
<reference evidence="3 4" key="1">
    <citation type="journal article" date="2015" name="Nature">
        <title>rRNA introns, odd ribosomes, and small enigmatic genomes across a large radiation of phyla.</title>
        <authorList>
            <person name="Brown C.T."/>
            <person name="Hug L.A."/>
            <person name="Thomas B.C."/>
            <person name="Sharon I."/>
            <person name="Castelle C.J."/>
            <person name="Singh A."/>
            <person name="Wilkins M.J."/>
            <person name="Williams K.H."/>
            <person name="Banfield J.F."/>
        </authorList>
    </citation>
    <scope>NUCLEOTIDE SEQUENCE [LARGE SCALE GENOMIC DNA]</scope>
</reference>
<feature type="domain" description="Glycosyltransferase subfamily 4-like N-terminal" evidence="2">
    <location>
        <begin position="18"/>
        <end position="194"/>
    </location>
</feature>
<gene>
    <name evidence="3" type="ORF">UT53_C0018G0004</name>
</gene>
<dbReference type="CDD" id="cd03801">
    <property type="entry name" value="GT4_PimA-like"/>
    <property type="match status" value="1"/>
</dbReference>
<dbReference type="EMBL" id="LBXD01000018">
    <property type="protein sequence ID" value="KKR23453.1"/>
    <property type="molecule type" value="Genomic_DNA"/>
</dbReference>
<feature type="domain" description="Glycosyl transferase family 1" evidence="1">
    <location>
        <begin position="201"/>
        <end position="367"/>
    </location>
</feature>
<evidence type="ECO:0000313" key="4">
    <source>
        <dbReference type="Proteomes" id="UP000034764"/>
    </source>
</evidence>
<dbReference type="Gene3D" id="3.40.50.2000">
    <property type="entry name" value="Glycogen Phosphorylase B"/>
    <property type="match status" value="2"/>
</dbReference>
<evidence type="ECO:0000259" key="2">
    <source>
        <dbReference type="Pfam" id="PF13439"/>
    </source>
</evidence>
<sequence>MKERSRILICTGIFFPDIGGPASYALTFGTKLSEKYDVTVMTYSDRWNVVEDKKYPFRVIRIWRKNFRLFRYLAYYIKARREAKKTDLVVALNASSAGVPALRAARAYKKKFLVKIVGDRSWEWAINMGKTFLMINDFQKLPKYGWAKFLHKVQIWVCRNSSGIIVPSEYLKGIVANWGIDREKIYVVYNGTDFKFLDISKEEARKKIGIAGTLIVSVGRLVPWKGFKMLIKVMPKLLEINQFFRLVIVGDGPDGEVLVKMIKNMGLEKKVFIVGKKSRVDVALYLAASEIFVLNTGYEGFSHQIIEAMAAGLPVITTGVGGNREIINQGENGFMIKYNDEFNLIEAIRTVYKIDEMRERFIEEGKKTAEHFSSDRMYTETIALVEEFLLPHKFENLR</sequence>
<name>A0A0G0P663_9BACT</name>
<dbReference type="Pfam" id="PF00534">
    <property type="entry name" value="Glycos_transf_1"/>
    <property type="match status" value="1"/>
</dbReference>
<dbReference type="PANTHER" id="PTHR45947">
    <property type="entry name" value="SULFOQUINOVOSYL TRANSFERASE SQD2"/>
    <property type="match status" value="1"/>
</dbReference>
<evidence type="ECO:0000313" key="3">
    <source>
        <dbReference type="EMBL" id="KKR23453.1"/>
    </source>
</evidence>
<accession>A0A0G0P663</accession>
<dbReference type="InterPro" id="IPR050194">
    <property type="entry name" value="Glycosyltransferase_grp1"/>
</dbReference>
<dbReference type="SUPFAM" id="SSF53756">
    <property type="entry name" value="UDP-Glycosyltransferase/glycogen phosphorylase"/>
    <property type="match status" value="1"/>
</dbReference>
<keyword evidence="3" id="KW-0808">Transferase</keyword>
<dbReference type="AlphaFoldDB" id="A0A0G0P663"/>
<dbReference type="PANTHER" id="PTHR45947:SF14">
    <property type="entry name" value="SLL1723 PROTEIN"/>
    <property type="match status" value="1"/>
</dbReference>
<comment type="caution">
    <text evidence="3">The sequence shown here is derived from an EMBL/GenBank/DDBJ whole genome shotgun (WGS) entry which is preliminary data.</text>
</comment>
<dbReference type="Proteomes" id="UP000034764">
    <property type="component" value="Unassembled WGS sequence"/>
</dbReference>
<protein>
    <submittedName>
        <fullName evidence="3">Glycosyltransferase</fullName>
    </submittedName>
</protein>
<dbReference type="GO" id="GO:0016757">
    <property type="term" value="F:glycosyltransferase activity"/>
    <property type="evidence" value="ECO:0007669"/>
    <property type="project" value="InterPro"/>
</dbReference>
<evidence type="ECO:0000259" key="1">
    <source>
        <dbReference type="Pfam" id="PF00534"/>
    </source>
</evidence>